<dbReference type="EMBL" id="PQNY01000014">
    <property type="protein sequence ID" value="POS01083.1"/>
    <property type="molecule type" value="Genomic_DNA"/>
</dbReference>
<sequence length="37" mass="4330">MQDFYPKKEICYEIAIKNNFAFANSNVDNAIHILLIQ</sequence>
<dbReference type="AlphaFoldDB" id="A0A2S4N6W0"/>
<accession>A0A2S4N6W0</accession>
<reference evidence="1 2" key="1">
    <citation type="submission" date="2018-01" db="EMBL/GenBank/DDBJ databases">
        <title>Genomic Encyclopedia of Type Strains, Phase I: the one thousand microbial genomes (KMG-I) project.</title>
        <authorList>
            <person name="Goeker M."/>
        </authorList>
    </citation>
    <scope>NUCLEOTIDE SEQUENCE [LARGE SCALE GENOMIC DNA]</scope>
    <source>
        <strain evidence="1 2">DSM 17960</strain>
    </source>
</reference>
<protein>
    <submittedName>
        <fullName evidence="1">Uncharacterized protein</fullName>
    </submittedName>
</protein>
<gene>
    <name evidence="1" type="ORF">Q361_11429</name>
</gene>
<comment type="caution">
    <text evidence="1">The sequence shown here is derived from an EMBL/GenBank/DDBJ whole genome shotgun (WGS) entry which is preliminary data.</text>
</comment>
<name>A0A2S4N6W0_9FLAO</name>
<dbReference type="Proteomes" id="UP000237056">
    <property type="component" value="Unassembled WGS sequence"/>
</dbReference>
<evidence type="ECO:0000313" key="2">
    <source>
        <dbReference type="Proteomes" id="UP000237056"/>
    </source>
</evidence>
<keyword evidence="2" id="KW-1185">Reference proteome</keyword>
<organism evidence="1 2">
    <name type="scientific">Flavobacterium croceum DSM 17960</name>
    <dbReference type="NCBI Taxonomy" id="1121886"/>
    <lineage>
        <taxon>Bacteria</taxon>
        <taxon>Pseudomonadati</taxon>
        <taxon>Bacteroidota</taxon>
        <taxon>Flavobacteriia</taxon>
        <taxon>Flavobacteriales</taxon>
        <taxon>Flavobacteriaceae</taxon>
        <taxon>Flavobacterium</taxon>
    </lineage>
</organism>
<evidence type="ECO:0000313" key="1">
    <source>
        <dbReference type="EMBL" id="POS01083.1"/>
    </source>
</evidence>
<proteinExistence type="predicted"/>